<feature type="transmembrane region" description="Helical" evidence="1">
    <location>
        <begin position="28"/>
        <end position="50"/>
    </location>
</feature>
<evidence type="ECO:0000313" key="2">
    <source>
        <dbReference type="EMBL" id="PHM48374.1"/>
    </source>
</evidence>
<protein>
    <submittedName>
        <fullName evidence="2">Uncharacterized protein</fullName>
    </submittedName>
</protein>
<comment type="caution">
    <text evidence="2">The sequence shown here is derived from an EMBL/GenBank/DDBJ whole genome shotgun (WGS) entry which is preliminary data.</text>
</comment>
<dbReference type="AlphaFoldDB" id="A0A2D0JQ15"/>
<name>A0A2D0JQ15_9GAMM</name>
<accession>A0A2D0JQ15</accession>
<dbReference type="EMBL" id="NITZ01000011">
    <property type="protein sequence ID" value="PHM48374.1"/>
    <property type="molecule type" value="Genomic_DNA"/>
</dbReference>
<sequence length="68" mass="7948">MARRKQKNALSIVVMVTGKSFYWQSYQFYHSITILLLYFQHLGVVGRTAFCPERKLTCMFTNQPKTIG</sequence>
<proteinExistence type="predicted"/>
<keyword evidence="3" id="KW-1185">Reference proteome</keyword>
<keyword evidence="1" id="KW-1133">Transmembrane helix</keyword>
<keyword evidence="1" id="KW-0812">Transmembrane</keyword>
<keyword evidence="1" id="KW-0472">Membrane</keyword>
<evidence type="ECO:0000256" key="1">
    <source>
        <dbReference type="SAM" id="Phobius"/>
    </source>
</evidence>
<reference evidence="2 3" key="1">
    <citation type="journal article" date="2017" name="Nat. Microbiol.">
        <title>Natural product diversity associated with the nematode symbionts Photorhabdus and Xenorhabdus.</title>
        <authorList>
            <person name="Tobias N.J."/>
            <person name="Wolff H."/>
            <person name="Djahanschiri B."/>
            <person name="Grundmann F."/>
            <person name="Kronenwerth M."/>
            <person name="Shi Y.M."/>
            <person name="Simonyi S."/>
            <person name="Grun P."/>
            <person name="Shapiro-Ilan D."/>
            <person name="Pidot S.J."/>
            <person name="Stinear T.P."/>
            <person name="Ebersberger I."/>
            <person name="Bode H.B."/>
        </authorList>
    </citation>
    <scope>NUCLEOTIDE SEQUENCE [LARGE SCALE GENOMIC DNA]</scope>
    <source>
        <strain evidence="2 3">DSM 17902</strain>
    </source>
</reference>
<organism evidence="2 3">
    <name type="scientific">Xenorhabdus miraniensis</name>
    <dbReference type="NCBI Taxonomy" id="351674"/>
    <lineage>
        <taxon>Bacteria</taxon>
        <taxon>Pseudomonadati</taxon>
        <taxon>Pseudomonadota</taxon>
        <taxon>Gammaproteobacteria</taxon>
        <taxon>Enterobacterales</taxon>
        <taxon>Morganellaceae</taxon>
        <taxon>Xenorhabdus</taxon>
    </lineage>
</organism>
<dbReference type="RefSeq" id="WP_145956894.1">
    <property type="nucleotide sequence ID" value="NZ_CAWNQI010000013.1"/>
</dbReference>
<gene>
    <name evidence="2" type="ORF">Xmir_02451</name>
</gene>
<dbReference type="Proteomes" id="UP000221980">
    <property type="component" value="Unassembled WGS sequence"/>
</dbReference>
<evidence type="ECO:0000313" key="3">
    <source>
        <dbReference type="Proteomes" id="UP000221980"/>
    </source>
</evidence>